<name>A0A5N6TZ22_ASPAV</name>
<dbReference type="EMBL" id="ML742067">
    <property type="protein sequence ID" value="KAE8151626.1"/>
    <property type="molecule type" value="Genomic_DNA"/>
</dbReference>
<dbReference type="OrthoDB" id="10257492at2759"/>
<dbReference type="GO" id="GO:0005737">
    <property type="term" value="C:cytoplasm"/>
    <property type="evidence" value="ECO:0007669"/>
    <property type="project" value="TreeGrafter"/>
</dbReference>
<dbReference type="InterPro" id="IPR039702">
    <property type="entry name" value="FPS1-like"/>
</dbReference>
<protein>
    <submittedName>
        <fullName evidence="6">Isoprenoid synthase domain-containing protein</fullName>
    </submittedName>
</protein>
<comment type="cofactor">
    <cofactor evidence="1">
        <name>Mg(2+)</name>
        <dbReference type="ChEBI" id="CHEBI:18420"/>
    </cofactor>
</comment>
<dbReference type="GO" id="GO:0043386">
    <property type="term" value="P:mycotoxin biosynthetic process"/>
    <property type="evidence" value="ECO:0007669"/>
    <property type="project" value="UniProtKB-ARBA"/>
</dbReference>
<evidence type="ECO:0000256" key="3">
    <source>
        <dbReference type="ARBA" id="ARBA00022723"/>
    </source>
</evidence>
<dbReference type="Proteomes" id="UP000325780">
    <property type="component" value="Unassembled WGS sequence"/>
</dbReference>
<gene>
    <name evidence="6" type="ORF">BDV25DRAFT_171287</name>
</gene>
<comment type="similarity">
    <text evidence="5">Belongs to the FPP/GGPP synthase family.</text>
</comment>
<dbReference type="GO" id="GO:0046872">
    <property type="term" value="F:metal ion binding"/>
    <property type="evidence" value="ECO:0007669"/>
    <property type="project" value="UniProtKB-KW"/>
</dbReference>
<dbReference type="GO" id="GO:0004337">
    <property type="term" value="F:(2E,6E)-farnesyl diphosphate synthase activity"/>
    <property type="evidence" value="ECO:0007669"/>
    <property type="project" value="TreeGrafter"/>
</dbReference>
<accession>A0A5N6TZ22</accession>
<evidence type="ECO:0000256" key="1">
    <source>
        <dbReference type="ARBA" id="ARBA00001946"/>
    </source>
</evidence>
<keyword evidence="4" id="KW-0460">Magnesium</keyword>
<keyword evidence="2 5" id="KW-0808">Transferase</keyword>
<dbReference type="GO" id="GO:0004161">
    <property type="term" value="F:dimethylallyltranstransferase activity"/>
    <property type="evidence" value="ECO:0007669"/>
    <property type="project" value="TreeGrafter"/>
</dbReference>
<dbReference type="CDD" id="cd00685">
    <property type="entry name" value="Trans_IPPS_HT"/>
    <property type="match status" value="1"/>
</dbReference>
<keyword evidence="3" id="KW-0479">Metal-binding</keyword>
<evidence type="ECO:0000256" key="2">
    <source>
        <dbReference type="ARBA" id="ARBA00022679"/>
    </source>
</evidence>
<dbReference type="PANTHER" id="PTHR11525:SF0">
    <property type="entry name" value="FARNESYL PYROPHOSPHATE SYNTHASE"/>
    <property type="match status" value="1"/>
</dbReference>
<keyword evidence="7" id="KW-1185">Reference proteome</keyword>
<reference evidence="6 7" key="1">
    <citation type="submission" date="2019-04" db="EMBL/GenBank/DDBJ databases">
        <title>Friends and foes A comparative genomics study of 23 Aspergillus species from section Flavi.</title>
        <authorList>
            <consortium name="DOE Joint Genome Institute"/>
            <person name="Kjaerbolling I."/>
            <person name="Vesth T."/>
            <person name="Frisvad J.C."/>
            <person name="Nybo J.L."/>
            <person name="Theobald S."/>
            <person name="Kildgaard S."/>
            <person name="Isbrandt T."/>
            <person name="Kuo A."/>
            <person name="Sato A."/>
            <person name="Lyhne E.K."/>
            <person name="Kogle M.E."/>
            <person name="Wiebenga A."/>
            <person name="Kun R.S."/>
            <person name="Lubbers R.J."/>
            <person name="Makela M.R."/>
            <person name="Barry K."/>
            <person name="Chovatia M."/>
            <person name="Clum A."/>
            <person name="Daum C."/>
            <person name="Haridas S."/>
            <person name="He G."/>
            <person name="LaButti K."/>
            <person name="Lipzen A."/>
            <person name="Mondo S."/>
            <person name="Riley R."/>
            <person name="Salamov A."/>
            <person name="Simmons B.A."/>
            <person name="Magnuson J.K."/>
            <person name="Henrissat B."/>
            <person name="Mortensen U.H."/>
            <person name="Larsen T.O."/>
            <person name="Devries R.P."/>
            <person name="Grigoriev I.V."/>
            <person name="Machida M."/>
            <person name="Baker S.E."/>
            <person name="Andersen M.R."/>
        </authorList>
    </citation>
    <scope>NUCLEOTIDE SEQUENCE [LARGE SCALE GENOMIC DNA]</scope>
    <source>
        <strain evidence="6 7">IBT 18842</strain>
    </source>
</reference>
<dbReference type="GO" id="GO:0046165">
    <property type="term" value="P:alcohol biosynthetic process"/>
    <property type="evidence" value="ECO:0007669"/>
    <property type="project" value="UniProtKB-ARBA"/>
</dbReference>
<dbReference type="PANTHER" id="PTHR11525">
    <property type="entry name" value="FARNESYL-PYROPHOSPHATE SYNTHETASE"/>
    <property type="match status" value="1"/>
</dbReference>
<dbReference type="SFLD" id="SFLDS00005">
    <property type="entry name" value="Isoprenoid_Synthase_Type_I"/>
    <property type="match status" value="1"/>
</dbReference>
<dbReference type="AlphaFoldDB" id="A0A5N6TZ22"/>
<dbReference type="InterPro" id="IPR000092">
    <property type="entry name" value="Polyprenyl_synt"/>
</dbReference>
<dbReference type="InterPro" id="IPR033749">
    <property type="entry name" value="Polyprenyl_synt_CS"/>
</dbReference>
<sequence length="341" mass="39325">MTKERFIDTLTLLSNELQDDLRDKGTPTEQQNHFNKCFLETTQNGKLHRGLTVLDTGSCLLDRPLSSTEFNDLSILGWLTEIFQAAYLIWDDIMDKSEYRRGKPCWYLREGVGLAAINDAALLNSSIFFLLRKHFKHHPSYVDMLELFHEVGGRTELGQLADTVQYDHGLDKMSVENWSFIVTNKTAYYSIYLPVSLALLYVNISGRRNLEQARGILLPMGEYFQAQDDYLDVYGDPAVTERVGTDIQDKKCTWLVVEALRRCDKGQRQILEQSYGGGWNDADVNRAMKVLETLDMRRVFSEYENAKIQDLQDRIESVDESYGLTKEVFYLVLGKITHRSR</sequence>
<evidence type="ECO:0000256" key="5">
    <source>
        <dbReference type="RuleBase" id="RU004466"/>
    </source>
</evidence>
<dbReference type="InterPro" id="IPR008949">
    <property type="entry name" value="Isoprenoid_synthase_dom_sf"/>
</dbReference>
<dbReference type="Pfam" id="PF00348">
    <property type="entry name" value="polyprenyl_synt"/>
    <property type="match status" value="1"/>
</dbReference>
<dbReference type="PROSITE" id="PS00723">
    <property type="entry name" value="POLYPRENYL_SYNTHASE_1"/>
    <property type="match status" value="1"/>
</dbReference>
<evidence type="ECO:0000313" key="6">
    <source>
        <dbReference type="EMBL" id="KAE8151626.1"/>
    </source>
</evidence>
<dbReference type="GO" id="GO:0045337">
    <property type="term" value="P:farnesyl diphosphate biosynthetic process"/>
    <property type="evidence" value="ECO:0007669"/>
    <property type="project" value="TreeGrafter"/>
</dbReference>
<dbReference type="SUPFAM" id="SSF48576">
    <property type="entry name" value="Terpenoid synthases"/>
    <property type="match status" value="1"/>
</dbReference>
<proteinExistence type="inferred from homology"/>
<evidence type="ECO:0000313" key="7">
    <source>
        <dbReference type="Proteomes" id="UP000325780"/>
    </source>
</evidence>
<dbReference type="Gene3D" id="1.10.600.10">
    <property type="entry name" value="Farnesyl Diphosphate Synthase"/>
    <property type="match status" value="1"/>
</dbReference>
<organism evidence="6 7">
    <name type="scientific">Aspergillus avenaceus</name>
    <dbReference type="NCBI Taxonomy" id="36643"/>
    <lineage>
        <taxon>Eukaryota</taxon>
        <taxon>Fungi</taxon>
        <taxon>Dikarya</taxon>
        <taxon>Ascomycota</taxon>
        <taxon>Pezizomycotina</taxon>
        <taxon>Eurotiomycetes</taxon>
        <taxon>Eurotiomycetidae</taxon>
        <taxon>Eurotiales</taxon>
        <taxon>Aspergillaceae</taxon>
        <taxon>Aspergillus</taxon>
        <taxon>Aspergillus subgen. Circumdati</taxon>
    </lineage>
</organism>
<evidence type="ECO:0000256" key="4">
    <source>
        <dbReference type="ARBA" id="ARBA00022842"/>
    </source>
</evidence>